<dbReference type="NCBIfam" id="NF041635">
    <property type="entry name" value="STM3941_fam"/>
    <property type="match status" value="1"/>
</dbReference>
<dbReference type="InterPro" id="IPR048136">
    <property type="entry name" value="STM3941-like"/>
</dbReference>
<gene>
    <name evidence="2" type="ORF">O3P16_05600</name>
</gene>
<evidence type="ECO:0000256" key="1">
    <source>
        <dbReference type="SAM" id="Phobius"/>
    </source>
</evidence>
<sequence length="185" mass="21629">MNVISVSYDKSKLILPFTIWLLLFIAAGYFTFFANYSTGTLASFPMIIRTLFSTVFLIALVIVNRYVKRMLLNRKPLLLIDENGLNDNLSMFKLGFIPWGDIAYFYDYTNHPSDNQFRDILKLELKEPEQYIGKLNSKIKEDLYLRIISNGTSPVFFNTKNLDMDHHELLEQLQKAHEDFKKRNG</sequence>
<proteinExistence type="predicted"/>
<organism evidence="2 3">
    <name type="scientific">Polluticaenibacter yanchengensis</name>
    <dbReference type="NCBI Taxonomy" id="3014562"/>
    <lineage>
        <taxon>Bacteria</taxon>
        <taxon>Pseudomonadati</taxon>
        <taxon>Bacteroidota</taxon>
        <taxon>Chitinophagia</taxon>
        <taxon>Chitinophagales</taxon>
        <taxon>Chitinophagaceae</taxon>
        <taxon>Polluticaenibacter</taxon>
    </lineage>
</organism>
<evidence type="ECO:0000313" key="2">
    <source>
        <dbReference type="EMBL" id="MDA3614273.1"/>
    </source>
</evidence>
<evidence type="ECO:0000313" key="3">
    <source>
        <dbReference type="Proteomes" id="UP001210231"/>
    </source>
</evidence>
<reference evidence="2 3" key="1">
    <citation type="submission" date="2022-12" db="EMBL/GenBank/DDBJ databases">
        <title>Chitinophagaceae gen. sp. nov., a new member of the family Chitinophagaceae, isolated from soil in a chemical factory.</title>
        <authorList>
            <person name="Ke Z."/>
        </authorList>
    </citation>
    <scope>NUCLEOTIDE SEQUENCE [LARGE SCALE GENOMIC DNA]</scope>
    <source>
        <strain evidence="2 3">LY-5</strain>
    </source>
</reference>
<name>A0ABT4UHN0_9BACT</name>
<keyword evidence="1" id="KW-1133">Transmembrane helix</keyword>
<keyword evidence="1" id="KW-0472">Membrane</keyword>
<dbReference type="EMBL" id="JAQGEF010000005">
    <property type="protein sequence ID" value="MDA3614273.1"/>
    <property type="molecule type" value="Genomic_DNA"/>
</dbReference>
<evidence type="ECO:0008006" key="4">
    <source>
        <dbReference type="Google" id="ProtNLM"/>
    </source>
</evidence>
<feature type="transmembrane region" description="Helical" evidence="1">
    <location>
        <begin position="12"/>
        <end position="34"/>
    </location>
</feature>
<protein>
    <recommendedName>
        <fullName evidence="4">PH domain-containing protein</fullName>
    </recommendedName>
</protein>
<comment type="caution">
    <text evidence="2">The sequence shown here is derived from an EMBL/GenBank/DDBJ whole genome shotgun (WGS) entry which is preliminary data.</text>
</comment>
<accession>A0ABT4UHN0</accession>
<dbReference type="RefSeq" id="WP_407030601.1">
    <property type="nucleotide sequence ID" value="NZ_JAQGEF010000005.1"/>
</dbReference>
<keyword evidence="3" id="KW-1185">Reference proteome</keyword>
<dbReference type="Proteomes" id="UP001210231">
    <property type="component" value="Unassembled WGS sequence"/>
</dbReference>
<keyword evidence="1" id="KW-0812">Transmembrane</keyword>
<feature type="transmembrane region" description="Helical" evidence="1">
    <location>
        <begin position="46"/>
        <end position="67"/>
    </location>
</feature>